<evidence type="ECO:0000313" key="2">
    <source>
        <dbReference type="Proteomes" id="UP000789901"/>
    </source>
</evidence>
<feature type="non-terminal residue" evidence="1">
    <location>
        <position position="1"/>
    </location>
</feature>
<sequence length="52" mass="6238">IDIPKLFEEKCSEYNKEPIQLYCIVCGHETFEEDDCIHLPQRIDFIEVFEFA</sequence>
<proteinExistence type="predicted"/>
<dbReference type="Proteomes" id="UP000789901">
    <property type="component" value="Unassembled WGS sequence"/>
</dbReference>
<comment type="caution">
    <text evidence="1">The sequence shown here is derived from an EMBL/GenBank/DDBJ whole genome shotgun (WGS) entry which is preliminary data.</text>
</comment>
<keyword evidence="2" id="KW-1185">Reference proteome</keyword>
<protein>
    <submittedName>
        <fullName evidence="1">7871_t:CDS:1</fullName>
    </submittedName>
</protein>
<name>A0ABN7WTZ8_GIGMA</name>
<dbReference type="EMBL" id="CAJVQB010063373">
    <property type="protein sequence ID" value="CAG8840662.1"/>
    <property type="molecule type" value="Genomic_DNA"/>
</dbReference>
<reference evidence="1 2" key="1">
    <citation type="submission" date="2021-06" db="EMBL/GenBank/DDBJ databases">
        <authorList>
            <person name="Kallberg Y."/>
            <person name="Tangrot J."/>
            <person name="Rosling A."/>
        </authorList>
    </citation>
    <scope>NUCLEOTIDE SEQUENCE [LARGE SCALE GENOMIC DNA]</scope>
    <source>
        <strain evidence="1 2">120-4 pot B 10/14</strain>
    </source>
</reference>
<accession>A0ABN7WTZ8</accession>
<organism evidence="1 2">
    <name type="scientific">Gigaspora margarita</name>
    <dbReference type="NCBI Taxonomy" id="4874"/>
    <lineage>
        <taxon>Eukaryota</taxon>
        <taxon>Fungi</taxon>
        <taxon>Fungi incertae sedis</taxon>
        <taxon>Mucoromycota</taxon>
        <taxon>Glomeromycotina</taxon>
        <taxon>Glomeromycetes</taxon>
        <taxon>Diversisporales</taxon>
        <taxon>Gigasporaceae</taxon>
        <taxon>Gigaspora</taxon>
    </lineage>
</organism>
<gene>
    <name evidence="1" type="ORF">GMARGA_LOCUS35013</name>
</gene>
<evidence type="ECO:0000313" key="1">
    <source>
        <dbReference type="EMBL" id="CAG8840662.1"/>
    </source>
</evidence>